<dbReference type="PROSITE" id="PS50231">
    <property type="entry name" value="RICIN_B_LECTIN"/>
    <property type="match status" value="1"/>
</dbReference>
<dbReference type="Gene3D" id="2.80.10.50">
    <property type="match status" value="1"/>
</dbReference>
<dbReference type="CDD" id="cd00161">
    <property type="entry name" value="beta-trefoil_Ricin-like"/>
    <property type="match status" value="1"/>
</dbReference>
<keyword evidence="1" id="KW-1133">Transmembrane helix</keyword>
<protein>
    <submittedName>
        <fullName evidence="3">Ath protein</fullName>
    </submittedName>
</protein>
<dbReference type="SMART" id="SM00458">
    <property type="entry name" value="RICIN"/>
    <property type="match status" value="1"/>
</dbReference>
<dbReference type="Proteomes" id="UP000604046">
    <property type="component" value="Unassembled WGS sequence"/>
</dbReference>
<reference evidence="3" key="1">
    <citation type="submission" date="2021-02" db="EMBL/GenBank/DDBJ databases">
        <authorList>
            <person name="Dougan E. K."/>
            <person name="Rhodes N."/>
            <person name="Thang M."/>
            <person name="Chan C."/>
        </authorList>
    </citation>
    <scope>NUCLEOTIDE SEQUENCE</scope>
</reference>
<accession>A0A812I7E0</accession>
<gene>
    <name evidence="3" type="primary">ath</name>
    <name evidence="3" type="ORF">SNAT2548_LOCUS3338</name>
</gene>
<name>A0A812I7E0_9DINO</name>
<keyword evidence="4" id="KW-1185">Reference proteome</keyword>
<keyword evidence="1" id="KW-0812">Transmembrane</keyword>
<dbReference type="InterPro" id="IPR035992">
    <property type="entry name" value="Ricin_B-like_lectins"/>
</dbReference>
<dbReference type="Pfam" id="PF00652">
    <property type="entry name" value="Ricin_B_lectin"/>
    <property type="match status" value="1"/>
</dbReference>
<dbReference type="AlphaFoldDB" id="A0A812I7E0"/>
<evidence type="ECO:0000259" key="2">
    <source>
        <dbReference type="SMART" id="SM00458"/>
    </source>
</evidence>
<keyword evidence="1" id="KW-0472">Membrane</keyword>
<dbReference type="OrthoDB" id="425299at2759"/>
<feature type="transmembrane region" description="Helical" evidence="1">
    <location>
        <begin position="318"/>
        <end position="345"/>
    </location>
</feature>
<organism evidence="3 4">
    <name type="scientific">Symbiodinium natans</name>
    <dbReference type="NCBI Taxonomy" id="878477"/>
    <lineage>
        <taxon>Eukaryota</taxon>
        <taxon>Sar</taxon>
        <taxon>Alveolata</taxon>
        <taxon>Dinophyceae</taxon>
        <taxon>Suessiales</taxon>
        <taxon>Symbiodiniaceae</taxon>
        <taxon>Symbiodinium</taxon>
    </lineage>
</organism>
<proteinExistence type="predicted"/>
<comment type="caution">
    <text evidence="3">The sequence shown here is derived from an EMBL/GenBank/DDBJ whole genome shotgun (WGS) entry which is preliminary data.</text>
</comment>
<dbReference type="InterPro" id="IPR000772">
    <property type="entry name" value="Ricin_B_lectin"/>
</dbReference>
<feature type="transmembrane region" description="Helical" evidence="1">
    <location>
        <begin position="284"/>
        <end position="311"/>
    </location>
</feature>
<evidence type="ECO:0000256" key="1">
    <source>
        <dbReference type="SAM" id="Phobius"/>
    </source>
</evidence>
<evidence type="ECO:0000313" key="3">
    <source>
        <dbReference type="EMBL" id="CAE7027281.1"/>
    </source>
</evidence>
<dbReference type="EMBL" id="CAJNDS010000202">
    <property type="protein sequence ID" value="CAE7027281.1"/>
    <property type="molecule type" value="Genomic_DNA"/>
</dbReference>
<dbReference type="SUPFAM" id="SSF50370">
    <property type="entry name" value="Ricin B-like lectins"/>
    <property type="match status" value="1"/>
</dbReference>
<sequence>MRKPCMLTGQSAFLRCAMSPFRLALVPALIAANQLSNETAREKDETCALQKQAVAGQPANSSVALLETSFSNQQVCELLGGIYKQDKCGPRACGSLGGSGCGGRGDGCCLSHYTSKPKCQDACAPPCVWDGSAANTYKKCFCGSSGSFTSVKYPSASATISGCSYQVNNDLKAYAWLHEHTNCGGQNYRTPWDPAESSGVHGGNLNHRRRRIMNDKTSSVEVCVDTKSGVLASVNLFEHYNFKGRRLTLICDPTHFMSQTSQECAVPSPDQVGFGSGDVDPFGIVLWTVGTATSVALNAGFAAFTSIVAAFSIKLAIAAALGAVAFGGIVVAVMGAVALAVVLAWNAANDGTRYCCSWNLNGELGEFNDQISSYMAFPVSVPMRMENKDSRWCLTGAGSQQRTANGNTWAANEVYEASCSGTDREKWYWTDDGLLINFDSGKCLDNSLGGAFPVNDVYEYRCTGGDNQIWKRLTDGRFENKKTGLCLDASRGGSFPRRDVYAYPCTRRRRRGAGHNNQWWMKGY</sequence>
<evidence type="ECO:0000313" key="4">
    <source>
        <dbReference type="Proteomes" id="UP000604046"/>
    </source>
</evidence>
<dbReference type="Gene3D" id="2.60.20.10">
    <property type="entry name" value="Crystallins"/>
    <property type="match status" value="1"/>
</dbReference>
<feature type="domain" description="Ricin B lectin" evidence="2">
    <location>
        <begin position="395"/>
        <end position="522"/>
    </location>
</feature>